<keyword evidence="1" id="KW-0805">Transcription regulation</keyword>
<keyword evidence="7" id="KW-1185">Reference proteome</keyword>
<evidence type="ECO:0000256" key="3">
    <source>
        <dbReference type="ARBA" id="ARBA00023163"/>
    </source>
</evidence>
<keyword evidence="3" id="KW-0804">Transcription</keyword>
<proteinExistence type="predicted"/>
<dbReference type="Proteomes" id="UP000664167">
    <property type="component" value="Unassembled WGS sequence"/>
</dbReference>
<dbReference type="Gene3D" id="1.10.10.10">
    <property type="entry name" value="Winged helix-like DNA-binding domain superfamily/Winged helix DNA-binding domain"/>
    <property type="match status" value="1"/>
</dbReference>
<evidence type="ECO:0000256" key="4">
    <source>
        <dbReference type="SAM" id="MobiDB-lite"/>
    </source>
</evidence>
<dbReference type="PANTHER" id="PTHR30146">
    <property type="entry name" value="LACI-RELATED TRANSCRIPTIONAL REPRESSOR"/>
    <property type="match status" value="1"/>
</dbReference>
<comment type="caution">
    <text evidence="6">The sequence shown here is derived from an EMBL/GenBank/DDBJ whole genome shotgun (WGS) entry which is preliminary data.</text>
</comment>
<dbReference type="EMBL" id="JAFLRJ010000437">
    <property type="protein sequence ID" value="MBO0516729.1"/>
    <property type="molecule type" value="Genomic_DNA"/>
</dbReference>
<dbReference type="InterPro" id="IPR001034">
    <property type="entry name" value="DeoR_HTH"/>
</dbReference>
<dbReference type="SMART" id="SM00420">
    <property type="entry name" value="HTH_DEOR"/>
    <property type="match status" value="1"/>
</dbReference>
<name>A0A939FEP8_9ACTN</name>
<feature type="domain" description="HTH deoR-type" evidence="5">
    <location>
        <begin position="3"/>
        <end position="58"/>
    </location>
</feature>
<dbReference type="PANTHER" id="PTHR30146:SF155">
    <property type="entry name" value="ALANINE RACEMASE"/>
    <property type="match status" value="1"/>
</dbReference>
<dbReference type="PROSITE" id="PS00894">
    <property type="entry name" value="HTH_DEOR_1"/>
    <property type="match status" value="1"/>
</dbReference>
<organism evidence="6 7">
    <name type="scientific">Streptomyces beijiangensis</name>
    <dbReference type="NCBI Taxonomy" id="163361"/>
    <lineage>
        <taxon>Bacteria</taxon>
        <taxon>Bacillati</taxon>
        <taxon>Actinomycetota</taxon>
        <taxon>Actinomycetes</taxon>
        <taxon>Kitasatosporales</taxon>
        <taxon>Streptomycetaceae</taxon>
        <taxon>Streptomyces</taxon>
    </lineage>
</organism>
<feature type="region of interest" description="Disordered" evidence="4">
    <location>
        <begin position="54"/>
        <end position="86"/>
    </location>
</feature>
<accession>A0A939FEP8</accession>
<dbReference type="InterPro" id="IPR046335">
    <property type="entry name" value="LacI/GalR-like_sensor"/>
</dbReference>
<dbReference type="InterPro" id="IPR036390">
    <property type="entry name" value="WH_DNA-bd_sf"/>
</dbReference>
<dbReference type="RefSeq" id="WP_206968606.1">
    <property type="nucleotide sequence ID" value="NZ_BAAAJJ010000013.1"/>
</dbReference>
<dbReference type="Pfam" id="PF13377">
    <property type="entry name" value="Peripla_BP_3"/>
    <property type="match status" value="1"/>
</dbReference>
<dbReference type="PRINTS" id="PR00037">
    <property type="entry name" value="HTHLACR"/>
</dbReference>
<evidence type="ECO:0000256" key="2">
    <source>
        <dbReference type="ARBA" id="ARBA00023125"/>
    </source>
</evidence>
<evidence type="ECO:0000259" key="5">
    <source>
        <dbReference type="PROSITE" id="PS51000"/>
    </source>
</evidence>
<sequence length="366" mass="39135">MHAEERHQAILRRLRERGSLRVTDFAEELGVSPVTVRRDVETLAERGLVARVHGGAVSPETRAETAGTGTGAGPSADTGPAPTVPAPRAAATERVFGMIVPAADYYYPEVIKGAREAAGSRGIRLVLGISQYSPAEEQVQARQMLADGIDGLLITPCGTADDQHWLAELPIPFTLVERRPENDISGAERAVTDHVYGARLAVRHLAEAGRRKIALLLREDSPHGPLVAEGYAGGLRAAGLTAPTAISFRIPSPSAMAERDRRIDEFIDAVTEGRVDAVLVHNDHDAIVLLQRLRSRGLTVPGDLAIVAYDDEVAALADIPLTAVAPPKHAVGAAAVDLLDRRVTDPGRPKHRLAILPELHIRDSST</sequence>
<dbReference type="SUPFAM" id="SSF53822">
    <property type="entry name" value="Periplasmic binding protein-like I"/>
    <property type="match status" value="1"/>
</dbReference>
<dbReference type="InterPro" id="IPR018356">
    <property type="entry name" value="Tscrpt_reg_HTH_DeoR_CS"/>
</dbReference>
<dbReference type="PROSITE" id="PS51000">
    <property type="entry name" value="HTH_DEOR_2"/>
    <property type="match status" value="1"/>
</dbReference>
<protein>
    <submittedName>
        <fullName evidence="6">DeoR/GlpR family transcriptional regulator</fullName>
    </submittedName>
</protein>
<dbReference type="SUPFAM" id="SSF46785">
    <property type="entry name" value="Winged helix' DNA-binding domain"/>
    <property type="match status" value="1"/>
</dbReference>
<dbReference type="Gene3D" id="3.40.50.2300">
    <property type="match status" value="2"/>
</dbReference>
<feature type="compositionally biased region" description="Low complexity" evidence="4">
    <location>
        <begin position="73"/>
        <end position="86"/>
    </location>
</feature>
<dbReference type="InterPro" id="IPR028082">
    <property type="entry name" value="Peripla_BP_I"/>
</dbReference>
<evidence type="ECO:0000313" key="6">
    <source>
        <dbReference type="EMBL" id="MBO0516729.1"/>
    </source>
</evidence>
<dbReference type="GO" id="GO:0003700">
    <property type="term" value="F:DNA-binding transcription factor activity"/>
    <property type="evidence" value="ECO:0007669"/>
    <property type="project" value="InterPro"/>
</dbReference>
<dbReference type="GO" id="GO:0000976">
    <property type="term" value="F:transcription cis-regulatory region binding"/>
    <property type="evidence" value="ECO:0007669"/>
    <property type="project" value="TreeGrafter"/>
</dbReference>
<gene>
    <name evidence="6" type="ORF">J0695_33910</name>
</gene>
<dbReference type="AlphaFoldDB" id="A0A939FEP8"/>
<dbReference type="Pfam" id="PF08220">
    <property type="entry name" value="HTH_DeoR"/>
    <property type="match status" value="1"/>
</dbReference>
<reference evidence="6" key="1">
    <citation type="submission" date="2021-03" db="EMBL/GenBank/DDBJ databases">
        <title>Streptomyces poriferae sp. nov., a novel marine sponge-derived Actinobacteria species with anti-MRSA activity.</title>
        <authorList>
            <person name="Sandoval-Powers M."/>
            <person name="Kralova S."/>
            <person name="Nguyen G.-S."/>
            <person name="Fawwal D."/>
            <person name="Degnes K."/>
            <person name="Klinkenberg G."/>
            <person name="Sletta H."/>
            <person name="Wentzel A."/>
            <person name="Liles M.R."/>
        </authorList>
    </citation>
    <scope>NUCLEOTIDE SEQUENCE</scope>
    <source>
        <strain evidence="6">DSM 41794</strain>
    </source>
</reference>
<dbReference type="InterPro" id="IPR036388">
    <property type="entry name" value="WH-like_DNA-bd_sf"/>
</dbReference>
<evidence type="ECO:0000256" key="1">
    <source>
        <dbReference type="ARBA" id="ARBA00023015"/>
    </source>
</evidence>
<keyword evidence="2" id="KW-0238">DNA-binding</keyword>
<evidence type="ECO:0000313" key="7">
    <source>
        <dbReference type="Proteomes" id="UP000664167"/>
    </source>
</evidence>